<dbReference type="AlphaFoldDB" id="A0AAV8ULI9"/>
<dbReference type="InterPro" id="IPR016130">
    <property type="entry name" value="Tyr_Pase_AS"/>
</dbReference>
<gene>
    <name evidence="12" type="ORF">NDN08_006718</name>
</gene>
<accession>A0AAV8ULI9</accession>
<evidence type="ECO:0000259" key="9">
    <source>
        <dbReference type="PROSITE" id="PS50054"/>
    </source>
</evidence>
<evidence type="ECO:0000259" key="11">
    <source>
        <dbReference type="PROSITE" id="PS51998"/>
    </source>
</evidence>
<protein>
    <recommendedName>
        <fullName evidence="3">protein-serine/threonine phosphatase</fullName>
        <ecNumber evidence="3">3.1.3.16</ecNumber>
    </recommendedName>
</protein>
<keyword evidence="6" id="KW-0206">Cytoskeleton</keyword>
<dbReference type="FunFam" id="3.90.190.10:FF:000004">
    <property type="entry name" value="Protein phosphatase Slingshot homolog 2"/>
    <property type="match status" value="1"/>
</dbReference>
<evidence type="ECO:0000313" key="13">
    <source>
        <dbReference type="Proteomes" id="UP001157974"/>
    </source>
</evidence>
<keyword evidence="13" id="KW-1185">Reference proteome</keyword>
<comment type="caution">
    <text evidence="12">The sequence shown here is derived from an EMBL/GenBank/DDBJ whole genome shotgun (WGS) entry which is preliminary data.</text>
</comment>
<evidence type="ECO:0000256" key="5">
    <source>
        <dbReference type="ARBA" id="ARBA00022912"/>
    </source>
</evidence>
<name>A0AAV8ULI9_9RHOD</name>
<organism evidence="12 13">
    <name type="scientific">Rhodosorus marinus</name>
    <dbReference type="NCBI Taxonomy" id="101924"/>
    <lineage>
        <taxon>Eukaryota</taxon>
        <taxon>Rhodophyta</taxon>
        <taxon>Stylonematophyceae</taxon>
        <taxon>Stylonematales</taxon>
        <taxon>Stylonemataceae</taxon>
        <taxon>Rhodosorus</taxon>
    </lineage>
</organism>
<evidence type="ECO:0000256" key="4">
    <source>
        <dbReference type="ARBA" id="ARBA00022801"/>
    </source>
</evidence>
<dbReference type="EMBL" id="JAMWBK010000009">
    <property type="protein sequence ID" value="KAJ8902311.1"/>
    <property type="molecule type" value="Genomic_DNA"/>
</dbReference>
<dbReference type="Pfam" id="PF00782">
    <property type="entry name" value="DSPc"/>
    <property type="match status" value="1"/>
</dbReference>
<dbReference type="PANTHER" id="PTHR45864:SF2">
    <property type="entry name" value="PROTEIN PHOSPHATASE SLINGSHOT"/>
    <property type="match status" value="1"/>
</dbReference>
<dbReference type="SMART" id="SM00195">
    <property type="entry name" value="DSPc"/>
    <property type="match status" value="1"/>
</dbReference>
<dbReference type="Proteomes" id="UP001157974">
    <property type="component" value="Unassembled WGS sequence"/>
</dbReference>
<feature type="domain" description="Tyrosine-protein phosphatase" evidence="9">
    <location>
        <begin position="322"/>
        <end position="464"/>
    </location>
</feature>
<reference evidence="12 13" key="1">
    <citation type="journal article" date="2023" name="Nat. Commun.">
        <title>Origin of minicircular mitochondrial genomes in red algae.</title>
        <authorList>
            <person name="Lee Y."/>
            <person name="Cho C.H."/>
            <person name="Lee Y.M."/>
            <person name="Park S.I."/>
            <person name="Yang J.H."/>
            <person name="West J.A."/>
            <person name="Bhattacharya D."/>
            <person name="Yoon H.S."/>
        </authorList>
    </citation>
    <scope>NUCLEOTIDE SEQUENCE [LARGE SCALE GENOMIC DNA]</scope>
    <source>
        <strain evidence="12 13">CCMP1338</strain>
        <tissue evidence="12">Whole cell</tissue>
    </source>
</reference>
<dbReference type="InterPro" id="IPR020422">
    <property type="entry name" value="TYR_PHOSPHATASE_DUAL_dom"/>
</dbReference>
<dbReference type="PANTHER" id="PTHR45864">
    <property type="entry name" value="SLINGSHOT PROTEIN PHOSPHATASE HOMOLOG"/>
    <property type="match status" value="1"/>
</dbReference>
<dbReference type="PROSITE" id="PS50056">
    <property type="entry name" value="TYR_PHOSPHATASE_2"/>
    <property type="match status" value="1"/>
</dbReference>
<proteinExistence type="inferred from homology"/>
<evidence type="ECO:0000256" key="3">
    <source>
        <dbReference type="ARBA" id="ARBA00013081"/>
    </source>
</evidence>
<evidence type="ECO:0000259" key="10">
    <source>
        <dbReference type="PROSITE" id="PS50056"/>
    </source>
</evidence>
<sequence>MQARFSEHHTVKSQRKKRFTAPAEKSSKTRQHSQTDFEVMVKKFDEPSFSENSNHSLKSGLSMSVSSCAVDSTDSVRHNFDSFSHTVEALRESLTDREALEHAWEAIVSRQGGDFSWPSVIAIVSEPANPCQAAVFILASCQKETSPLRIRSIVPLGEARDVYMMGSGSLALQTLSDDGRVTLRLHMTSVLSLWMAFNSLRLLLERKTPQEQVSRCTGTWLSKYVGSVESMDFYEGNAEESSKSCGSSINSLDSIPDDAESRRTKTAIVESIRRALVGCDLETITCKDVYRCVDEEFGSTIRSEHKRFIDEKMIMVMGQMEEASEVFDNFLYLGSEWNAGNMKELETNSIDCILNVTKEIPSIESDDFIQHRVPVADRESENLLEWIPDTVDFMMQAERRGSRCLVHCQRGISRSASMVVAYGMKSRGWTLEESLKHVRKRRDIVKPNRGFLAQLKQYESSLRGP</sequence>
<comment type="similarity">
    <text evidence="2">Belongs to the protein-tyrosine phosphatase family.</text>
</comment>
<dbReference type="InterPro" id="IPR014876">
    <property type="entry name" value="DEK_C"/>
</dbReference>
<dbReference type="PROSITE" id="PS50054">
    <property type="entry name" value="TYR_PHOSPHATASE_DUAL"/>
    <property type="match status" value="1"/>
</dbReference>
<feature type="domain" description="Tyrosine specific protein phosphatases" evidence="10">
    <location>
        <begin position="381"/>
        <end position="442"/>
    </location>
</feature>
<dbReference type="Pfam" id="PF08766">
    <property type="entry name" value="DEK_C"/>
    <property type="match status" value="1"/>
</dbReference>
<dbReference type="PROSITE" id="PS00383">
    <property type="entry name" value="TYR_PHOSPHATASE_1"/>
    <property type="match status" value="1"/>
</dbReference>
<keyword evidence="5" id="KW-0904">Protein phosphatase</keyword>
<evidence type="ECO:0000256" key="2">
    <source>
        <dbReference type="ARBA" id="ARBA00009580"/>
    </source>
</evidence>
<dbReference type="EC" id="3.1.3.16" evidence="3"/>
<comment type="subcellular location">
    <subcellularLocation>
        <location evidence="1">Cytoplasm</location>
        <location evidence="1">Cytoskeleton</location>
    </subcellularLocation>
</comment>
<feature type="compositionally biased region" description="Basic and acidic residues" evidence="8">
    <location>
        <begin position="1"/>
        <end position="10"/>
    </location>
</feature>
<keyword evidence="6" id="KW-0963">Cytoplasm</keyword>
<dbReference type="GO" id="GO:0004722">
    <property type="term" value="F:protein serine/threonine phosphatase activity"/>
    <property type="evidence" value="ECO:0007669"/>
    <property type="project" value="UniProtKB-EC"/>
</dbReference>
<dbReference type="InterPro" id="IPR029021">
    <property type="entry name" value="Prot-tyrosine_phosphatase-like"/>
</dbReference>
<dbReference type="GO" id="GO:0005856">
    <property type="term" value="C:cytoskeleton"/>
    <property type="evidence" value="ECO:0007669"/>
    <property type="project" value="UniProtKB-SubCell"/>
</dbReference>
<dbReference type="InterPro" id="IPR000340">
    <property type="entry name" value="Dual-sp_phosphatase_cat-dom"/>
</dbReference>
<dbReference type="Gene3D" id="3.90.190.10">
    <property type="entry name" value="Protein tyrosine phosphatase superfamily"/>
    <property type="match status" value="1"/>
</dbReference>
<keyword evidence="4" id="KW-0378">Hydrolase</keyword>
<feature type="region of interest" description="Disordered" evidence="8">
    <location>
        <begin position="1"/>
        <end position="36"/>
    </location>
</feature>
<dbReference type="PROSITE" id="PS51998">
    <property type="entry name" value="DEK_C"/>
    <property type="match status" value="1"/>
</dbReference>
<dbReference type="InterPro" id="IPR043587">
    <property type="entry name" value="Phosphatase_SSH-like"/>
</dbReference>
<evidence type="ECO:0000256" key="7">
    <source>
        <dbReference type="ARBA" id="ARBA00048336"/>
    </source>
</evidence>
<dbReference type="SUPFAM" id="SSF52799">
    <property type="entry name" value="(Phosphotyrosine protein) phosphatases II"/>
    <property type="match status" value="1"/>
</dbReference>
<feature type="domain" description="DEK-C" evidence="11">
    <location>
        <begin position="262"/>
        <end position="318"/>
    </location>
</feature>
<evidence type="ECO:0000256" key="6">
    <source>
        <dbReference type="ARBA" id="ARBA00023212"/>
    </source>
</evidence>
<evidence type="ECO:0000256" key="8">
    <source>
        <dbReference type="SAM" id="MobiDB-lite"/>
    </source>
</evidence>
<dbReference type="GO" id="GO:0030837">
    <property type="term" value="P:negative regulation of actin filament polymerization"/>
    <property type="evidence" value="ECO:0007669"/>
    <property type="project" value="InterPro"/>
</dbReference>
<evidence type="ECO:0000313" key="12">
    <source>
        <dbReference type="EMBL" id="KAJ8902311.1"/>
    </source>
</evidence>
<evidence type="ECO:0000256" key="1">
    <source>
        <dbReference type="ARBA" id="ARBA00004245"/>
    </source>
</evidence>
<dbReference type="GO" id="GO:0003779">
    <property type="term" value="F:actin binding"/>
    <property type="evidence" value="ECO:0007669"/>
    <property type="project" value="InterPro"/>
</dbReference>
<dbReference type="InterPro" id="IPR000387">
    <property type="entry name" value="Tyr_Pase_dom"/>
</dbReference>
<comment type="catalytic activity">
    <reaction evidence="7">
        <text>O-phospho-L-threonyl-[protein] + H2O = L-threonyl-[protein] + phosphate</text>
        <dbReference type="Rhea" id="RHEA:47004"/>
        <dbReference type="Rhea" id="RHEA-COMP:11060"/>
        <dbReference type="Rhea" id="RHEA-COMP:11605"/>
        <dbReference type="ChEBI" id="CHEBI:15377"/>
        <dbReference type="ChEBI" id="CHEBI:30013"/>
        <dbReference type="ChEBI" id="CHEBI:43474"/>
        <dbReference type="ChEBI" id="CHEBI:61977"/>
        <dbReference type="EC" id="3.1.3.16"/>
    </reaction>
</comment>